<dbReference type="CDD" id="cd00085">
    <property type="entry name" value="HNHc"/>
    <property type="match status" value="1"/>
</dbReference>
<accession>A0AAW9QSU8</accession>
<protein>
    <submittedName>
        <fullName evidence="2">HNH endonuclease</fullName>
    </submittedName>
</protein>
<dbReference type="AlphaFoldDB" id="A0AAW9QSU8"/>
<dbReference type="InterPro" id="IPR029471">
    <property type="entry name" value="HNH_5"/>
</dbReference>
<dbReference type="RefSeq" id="WP_332863404.1">
    <property type="nucleotide sequence ID" value="NZ_JBAFSM010000003.1"/>
</dbReference>
<dbReference type="InterPro" id="IPR052892">
    <property type="entry name" value="NA-targeting_endonuclease"/>
</dbReference>
<evidence type="ECO:0000313" key="3">
    <source>
        <dbReference type="Proteomes" id="UP001328733"/>
    </source>
</evidence>
<comment type="caution">
    <text evidence="2">The sequence shown here is derived from an EMBL/GenBank/DDBJ whole genome shotgun (WGS) entry which is preliminary data.</text>
</comment>
<keyword evidence="3" id="KW-1185">Reference proteome</keyword>
<dbReference type="PANTHER" id="PTHR33877:SF2">
    <property type="entry name" value="OS07G0170200 PROTEIN"/>
    <property type="match status" value="1"/>
</dbReference>
<evidence type="ECO:0000313" key="2">
    <source>
        <dbReference type="EMBL" id="MEG3435954.1"/>
    </source>
</evidence>
<dbReference type="GO" id="GO:0004519">
    <property type="term" value="F:endonuclease activity"/>
    <property type="evidence" value="ECO:0007669"/>
    <property type="project" value="UniProtKB-KW"/>
</dbReference>
<sequence length="170" mass="19272">MSYSPESLTRSVVVFSRNYLPISNVDTRRAIILLVTGKAEPLDSLASTYREVKAANFVLQVPDTIRLTARSLERFWKPPAVNRREVLKRDKYRCQYCGSRSNLTLDHIFPRSRGGRNTWENLVTACESCNGSKGDRTPREAGMSLKSVPKAPIHPAILFAEQFWQTRSPS</sequence>
<gene>
    <name evidence="2" type="ORF">V0288_02380</name>
</gene>
<dbReference type="Gene3D" id="1.10.30.50">
    <property type="match status" value="1"/>
</dbReference>
<dbReference type="Pfam" id="PF14279">
    <property type="entry name" value="HNH_5"/>
    <property type="match status" value="1"/>
</dbReference>
<dbReference type="PANTHER" id="PTHR33877">
    <property type="entry name" value="SLL1193 PROTEIN"/>
    <property type="match status" value="1"/>
</dbReference>
<dbReference type="InterPro" id="IPR003615">
    <property type="entry name" value="HNH_nuc"/>
</dbReference>
<dbReference type="SMART" id="SM00507">
    <property type="entry name" value="HNHc"/>
    <property type="match status" value="1"/>
</dbReference>
<organism evidence="2 3">
    <name type="scientific">Pannus brasiliensis CCIBt3594</name>
    <dbReference type="NCBI Taxonomy" id="1427578"/>
    <lineage>
        <taxon>Bacteria</taxon>
        <taxon>Bacillati</taxon>
        <taxon>Cyanobacteriota</taxon>
        <taxon>Cyanophyceae</taxon>
        <taxon>Oscillatoriophycideae</taxon>
        <taxon>Chroococcales</taxon>
        <taxon>Microcystaceae</taxon>
        <taxon>Pannus</taxon>
    </lineage>
</organism>
<evidence type="ECO:0000259" key="1">
    <source>
        <dbReference type="SMART" id="SM00507"/>
    </source>
</evidence>
<keyword evidence="2" id="KW-0540">Nuclease</keyword>
<keyword evidence="2" id="KW-0255">Endonuclease</keyword>
<reference evidence="2 3" key="1">
    <citation type="submission" date="2024-01" db="EMBL/GenBank/DDBJ databases">
        <title>Genomic insights into the taxonomy and metabolism of the cyanobacterium Pannus brasiliensis CCIBt3594.</title>
        <authorList>
            <person name="Machado M."/>
            <person name="Botero N.B."/>
            <person name="Andreote A.P.D."/>
            <person name="Feitosa A.M.T."/>
            <person name="Popin R."/>
            <person name="Sivonen K."/>
            <person name="Fiore M.F."/>
        </authorList>
    </citation>
    <scope>NUCLEOTIDE SEQUENCE [LARGE SCALE GENOMIC DNA]</scope>
    <source>
        <strain evidence="2 3">CCIBt3594</strain>
    </source>
</reference>
<proteinExistence type="predicted"/>
<dbReference type="Proteomes" id="UP001328733">
    <property type="component" value="Unassembled WGS sequence"/>
</dbReference>
<dbReference type="EMBL" id="JBAFSM010000003">
    <property type="protein sequence ID" value="MEG3435954.1"/>
    <property type="molecule type" value="Genomic_DNA"/>
</dbReference>
<name>A0AAW9QSU8_9CHRO</name>
<keyword evidence="2" id="KW-0378">Hydrolase</keyword>
<feature type="domain" description="HNH nuclease" evidence="1">
    <location>
        <begin position="81"/>
        <end position="131"/>
    </location>
</feature>